<feature type="compositionally biased region" description="Gly residues" evidence="1">
    <location>
        <begin position="93"/>
        <end position="102"/>
    </location>
</feature>
<sequence>MPPLYAPLIVEARRDAMWHPVHLHGHTFAPAGEAGGARKDTAVLLPGGRLTADFDADDPGLWMPHCHNVYRSDSGDDDGDRLPALVRGKTRRGPGGGVAPLR</sequence>
<dbReference type="STRING" id="36818.BGK67_10870"/>
<dbReference type="Proteomes" id="UP000095705">
    <property type="component" value="Unassembled WGS sequence"/>
</dbReference>
<dbReference type="InterPro" id="IPR008972">
    <property type="entry name" value="Cupredoxin"/>
</dbReference>
<dbReference type="InterPro" id="IPR011706">
    <property type="entry name" value="Cu-oxidase_C"/>
</dbReference>
<reference evidence="3 4" key="1">
    <citation type="submission" date="2016-08" db="EMBL/GenBank/DDBJ databases">
        <title>The complete genome of Streptomyces subrutilus 10-1-1.</title>
        <authorList>
            <person name="Chen X."/>
        </authorList>
    </citation>
    <scope>NUCLEOTIDE SEQUENCE [LARGE SCALE GENOMIC DNA]</scope>
    <source>
        <strain evidence="3 4">10-1-1</strain>
    </source>
</reference>
<feature type="domain" description="Plastocyanin-like" evidence="2">
    <location>
        <begin position="14"/>
        <end position="73"/>
    </location>
</feature>
<dbReference type="EMBL" id="MEHK01000001">
    <property type="protein sequence ID" value="OEJ31781.1"/>
    <property type="molecule type" value="Genomic_DNA"/>
</dbReference>
<dbReference type="Pfam" id="PF07731">
    <property type="entry name" value="Cu-oxidase_2"/>
    <property type="match status" value="1"/>
</dbReference>
<dbReference type="Gene3D" id="2.60.40.420">
    <property type="entry name" value="Cupredoxins - blue copper proteins"/>
    <property type="match status" value="1"/>
</dbReference>
<accession>A0A1E5PQI2</accession>
<protein>
    <recommendedName>
        <fullName evidence="2">Plastocyanin-like domain-containing protein</fullName>
    </recommendedName>
</protein>
<organism evidence="3 4">
    <name type="scientific">Streptomyces subrutilus</name>
    <dbReference type="NCBI Taxonomy" id="36818"/>
    <lineage>
        <taxon>Bacteria</taxon>
        <taxon>Bacillati</taxon>
        <taxon>Actinomycetota</taxon>
        <taxon>Actinomycetes</taxon>
        <taxon>Kitasatosporales</taxon>
        <taxon>Streptomycetaceae</taxon>
        <taxon>Streptomyces</taxon>
    </lineage>
</organism>
<feature type="region of interest" description="Disordered" evidence="1">
    <location>
        <begin position="70"/>
        <end position="102"/>
    </location>
</feature>
<dbReference type="SUPFAM" id="SSF49503">
    <property type="entry name" value="Cupredoxins"/>
    <property type="match status" value="1"/>
</dbReference>
<dbReference type="AlphaFoldDB" id="A0A1E5PQI2"/>
<name>A0A1E5PQI2_9ACTN</name>
<keyword evidence="4" id="KW-1185">Reference proteome</keyword>
<dbReference type="RefSeq" id="WP_069920071.1">
    <property type="nucleotide sequence ID" value="NZ_MEHK01000001.1"/>
</dbReference>
<dbReference type="GO" id="GO:0016491">
    <property type="term" value="F:oxidoreductase activity"/>
    <property type="evidence" value="ECO:0007669"/>
    <property type="project" value="InterPro"/>
</dbReference>
<proteinExistence type="predicted"/>
<comment type="caution">
    <text evidence="3">The sequence shown here is derived from an EMBL/GenBank/DDBJ whole genome shotgun (WGS) entry which is preliminary data.</text>
</comment>
<evidence type="ECO:0000313" key="4">
    <source>
        <dbReference type="Proteomes" id="UP000095705"/>
    </source>
</evidence>
<evidence type="ECO:0000259" key="2">
    <source>
        <dbReference type="Pfam" id="PF07731"/>
    </source>
</evidence>
<gene>
    <name evidence="3" type="ORF">BGK67_10870</name>
</gene>
<dbReference type="GO" id="GO:0005507">
    <property type="term" value="F:copper ion binding"/>
    <property type="evidence" value="ECO:0007669"/>
    <property type="project" value="InterPro"/>
</dbReference>
<evidence type="ECO:0000256" key="1">
    <source>
        <dbReference type="SAM" id="MobiDB-lite"/>
    </source>
</evidence>
<evidence type="ECO:0000313" key="3">
    <source>
        <dbReference type="EMBL" id="OEJ31781.1"/>
    </source>
</evidence>